<dbReference type="EC" id="3.5.1.18" evidence="5"/>
<dbReference type="GO" id="GO:0009014">
    <property type="term" value="F:succinyl-diaminopimelate desuccinylase activity"/>
    <property type="evidence" value="ECO:0007669"/>
    <property type="project" value="UniProtKB-EC"/>
</dbReference>
<dbReference type="CDD" id="cd08659">
    <property type="entry name" value="M20_ArgE_DapE-like"/>
    <property type="match status" value="1"/>
</dbReference>
<evidence type="ECO:0000256" key="5">
    <source>
        <dbReference type="ARBA" id="ARBA00011921"/>
    </source>
</evidence>
<dbReference type="PANTHER" id="PTHR43808">
    <property type="entry name" value="ACETYLORNITHINE DEACETYLASE"/>
    <property type="match status" value="1"/>
</dbReference>
<evidence type="ECO:0000256" key="2">
    <source>
        <dbReference type="ARBA" id="ARBA00001947"/>
    </source>
</evidence>
<dbReference type="EMBL" id="VGLS01000504">
    <property type="protein sequence ID" value="MBM3225182.1"/>
    <property type="molecule type" value="Genomic_DNA"/>
</dbReference>
<organism evidence="13 14">
    <name type="scientific">Tectimicrobiota bacterium</name>
    <dbReference type="NCBI Taxonomy" id="2528274"/>
    <lineage>
        <taxon>Bacteria</taxon>
        <taxon>Pseudomonadati</taxon>
        <taxon>Nitrospinota/Tectimicrobiota group</taxon>
        <taxon>Candidatus Tectimicrobiota</taxon>
    </lineage>
</organism>
<comment type="pathway">
    <text evidence="3">Amino-acid biosynthesis; L-lysine biosynthesis via DAP pathway; LL-2,6-diaminopimelate from (S)-tetrahydrodipicolinate (succinylase route): step 3/3.</text>
</comment>
<dbReference type="Gene3D" id="3.30.70.360">
    <property type="match status" value="1"/>
</dbReference>
<dbReference type="Pfam" id="PF07687">
    <property type="entry name" value="M20_dimer"/>
    <property type="match status" value="1"/>
</dbReference>
<keyword evidence="7" id="KW-0479">Metal-binding</keyword>
<dbReference type="Pfam" id="PF01546">
    <property type="entry name" value="Peptidase_M20"/>
    <property type="match status" value="1"/>
</dbReference>
<evidence type="ECO:0000313" key="13">
    <source>
        <dbReference type="EMBL" id="MBM3225182.1"/>
    </source>
</evidence>
<dbReference type="Proteomes" id="UP000712673">
    <property type="component" value="Unassembled WGS sequence"/>
</dbReference>
<dbReference type="NCBIfam" id="TIGR01910">
    <property type="entry name" value="DapE-ArgE"/>
    <property type="match status" value="1"/>
</dbReference>
<dbReference type="Gene3D" id="3.40.630.10">
    <property type="entry name" value="Zn peptidases"/>
    <property type="match status" value="1"/>
</dbReference>
<comment type="cofactor">
    <cofactor evidence="2">
        <name>Zn(2+)</name>
        <dbReference type="ChEBI" id="CHEBI:29105"/>
    </cofactor>
</comment>
<dbReference type="InterPro" id="IPR001261">
    <property type="entry name" value="ArgE/DapE_CS"/>
</dbReference>
<comment type="similarity">
    <text evidence="4">Belongs to the peptidase M20A family.</text>
</comment>
<dbReference type="InterPro" id="IPR036264">
    <property type="entry name" value="Bact_exopeptidase_dim_dom"/>
</dbReference>
<comment type="catalytic activity">
    <reaction evidence="11">
        <text>N-succinyl-(2S,6S)-2,6-diaminopimelate + H2O = (2S,6S)-2,6-diaminopimelate + succinate</text>
        <dbReference type="Rhea" id="RHEA:22608"/>
        <dbReference type="ChEBI" id="CHEBI:15377"/>
        <dbReference type="ChEBI" id="CHEBI:30031"/>
        <dbReference type="ChEBI" id="CHEBI:57609"/>
        <dbReference type="ChEBI" id="CHEBI:58087"/>
        <dbReference type="EC" id="3.5.1.18"/>
    </reaction>
</comment>
<dbReference type="InterPro" id="IPR010182">
    <property type="entry name" value="ArgE/DapE"/>
</dbReference>
<keyword evidence="10" id="KW-0170">Cobalt</keyword>
<evidence type="ECO:0000256" key="8">
    <source>
        <dbReference type="ARBA" id="ARBA00022801"/>
    </source>
</evidence>
<evidence type="ECO:0000256" key="9">
    <source>
        <dbReference type="ARBA" id="ARBA00022833"/>
    </source>
</evidence>
<gene>
    <name evidence="13" type="ORF">FJZ47_15470</name>
</gene>
<comment type="caution">
    <text evidence="13">The sequence shown here is derived from an EMBL/GenBank/DDBJ whole genome shotgun (WGS) entry which is preliminary data.</text>
</comment>
<reference evidence="13" key="1">
    <citation type="submission" date="2019-03" db="EMBL/GenBank/DDBJ databases">
        <title>Lake Tanganyika Metagenome-Assembled Genomes (MAGs).</title>
        <authorList>
            <person name="Tran P."/>
        </authorList>
    </citation>
    <scope>NUCLEOTIDE SEQUENCE</scope>
    <source>
        <strain evidence="13">K_DeepCast_65m_m2_066</strain>
    </source>
</reference>
<evidence type="ECO:0000256" key="3">
    <source>
        <dbReference type="ARBA" id="ARBA00005130"/>
    </source>
</evidence>
<protein>
    <recommendedName>
        <fullName evidence="6">Probable succinyl-diaminopimelate desuccinylase</fullName>
        <ecNumber evidence="5">3.5.1.18</ecNumber>
    </recommendedName>
</protein>
<dbReference type="SUPFAM" id="SSF55031">
    <property type="entry name" value="Bacterial exopeptidase dimerisation domain"/>
    <property type="match status" value="1"/>
</dbReference>
<evidence type="ECO:0000256" key="1">
    <source>
        <dbReference type="ARBA" id="ARBA00001941"/>
    </source>
</evidence>
<keyword evidence="8" id="KW-0378">Hydrolase</keyword>
<evidence type="ECO:0000256" key="7">
    <source>
        <dbReference type="ARBA" id="ARBA00022723"/>
    </source>
</evidence>
<dbReference type="PROSITE" id="PS00758">
    <property type="entry name" value="ARGE_DAPE_CPG2_1"/>
    <property type="match status" value="1"/>
</dbReference>
<dbReference type="InterPro" id="IPR002933">
    <property type="entry name" value="Peptidase_M20"/>
</dbReference>
<sequence>MDIQEHALAYLDDTALVQLTRDLVRICSINPPGDEAAVATHLAERFARTGIFTEVVPHDEAGRASVVGALRGSGERPALLLSGHLDTVPAGDNWQHDILAAEISDGKIWGLGTTDMKSGVAAMVVAMEAIRQAGVPLKGDLLFAGTAGEEVDSMGAQRLVQQQKLSEVGFMVIGEPTTNRVFTAEKGVLWLELNTRGQTAHGSMPHLGVNAIMHMNTLLQALAAANIPYEKHPLLGDFTMNVATITGGVKTNVVPDACRVTIDTRTVMGQDHQQILDTVRQLIDQLCAADPTFQAEVHTITERVPLDIPFDAPAVQTFVRVRDHVTGQTSVPTAATYATDGSIFVPAYQAPMVICGPGLPEKAHQPNEYVDIARLTEAARIYTMAALELLT</sequence>
<dbReference type="GO" id="GO:0046872">
    <property type="term" value="F:metal ion binding"/>
    <property type="evidence" value="ECO:0007669"/>
    <property type="project" value="UniProtKB-KW"/>
</dbReference>
<dbReference type="SUPFAM" id="SSF53187">
    <property type="entry name" value="Zn-dependent exopeptidases"/>
    <property type="match status" value="1"/>
</dbReference>
<evidence type="ECO:0000256" key="6">
    <source>
        <dbReference type="ARBA" id="ARBA00016853"/>
    </source>
</evidence>
<evidence type="ECO:0000259" key="12">
    <source>
        <dbReference type="Pfam" id="PF07687"/>
    </source>
</evidence>
<dbReference type="InterPro" id="IPR011650">
    <property type="entry name" value="Peptidase_M20_dimer"/>
</dbReference>
<accession>A0A937W213</accession>
<comment type="cofactor">
    <cofactor evidence="1">
        <name>Co(2+)</name>
        <dbReference type="ChEBI" id="CHEBI:48828"/>
    </cofactor>
</comment>
<name>A0A937W213_UNCTE</name>
<keyword evidence="9" id="KW-0862">Zinc</keyword>
<proteinExistence type="inferred from homology"/>
<dbReference type="InterPro" id="IPR050072">
    <property type="entry name" value="Peptidase_M20A"/>
</dbReference>
<dbReference type="AlphaFoldDB" id="A0A937W213"/>
<evidence type="ECO:0000313" key="14">
    <source>
        <dbReference type="Proteomes" id="UP000712673"/>
    </source>
</evidence>
<evidence type="ECO:0000256" key="10">
    <source>
        <dbReference type="ARBA" id="ARBA00023285"/>
    </source>
</evidence>
<feature type="domain" description="Peptidase M20 dimerisation" evidence="12">
    <location>
        <begin position="183"/>
        <end position="289"/>
    </location>
</feature>
<evidence type="ECO:0000256" key="4">
    <source>
        <dbReference type="ARBA" id="ARBA00006247"/>
    </source>
</evidence>
<evidence type="ECO:0000256" key="11">
    <source>
        <dbReference type="ARBA" id="ARBA00051301"/>
    </source>
</evidence>